<dbReference type="GO" id="GO:0005739">
    <property type="term" value="C:mitochondrion"/>
    <property type="evidence" value="ECO:0007669"/>
    <property type="project" value="TreeGrafter"/>
</dbReference>
<dbReference type="InterPro" id="IPR009688">
    <property type="entry name" value="FAM210A/B-like_dom"/>
</dbReference>
<comment type="caution">
    <text evidence="2">The sequence shown here is derived from an EMBL/GenBank/DDBJ whole genome shotgun (WGS) entry which is preliminary data.</text>
</comment>
<dbReference type="Pfam" id="PF06916">
    <property type="entry name" value="FAM210A-B_dom"/>
    <property type="match status" value="1"/>
</dbReference>
<dbReference type="PANTHER" id="PTHR21377">
    <property type="entry name" value="PROTEIN FAM210B, MITOCHONDRIAL"/>
    <property type="match status" value="1"/>
</dbReference>
<reference evidence="2 3" key="1">
    <citation type="submission" date="2017-04" db="EMBL/GenBank/DDBJ databases">
        <title>Draft genome sequence of Tuber borchii Vittad., a whitish edible truffle.</title>
        <authorList>
            <consortium name="DOE Joint Genome Institute"/>
            <person name="Murat C."/>
            <person name="Kuo A."/>
            <person name="Barry K.W."/>
            <person name="Clum A."/>
            <person name="Dockter R.B."/>
            <person name="Fauchery L."/>
            <person name="Iotti M."/>
            <person name="Kohler A."/>
            <person name="Labutti K."/>
            <person name="Lindquist E.A."/>
            <person name="Lipzen A."/>
            <person name="Ohm R.A."/>
            <person name="Wang M."/>
            <person name="Grigoriev I.V."/>
            <person name="Zambonelli A."/>
            <person name="Martin F.M."/>
        </authorList>
    </citation>
    <scope>NUCLEOTIDE SEQUENCE [LARGE SCALE GENOMIC DNA]</scope>
    <source>
        <strain evidence="2 3">Tbo3840</strain>
    </source>
</reference>
<organism evidence="2 3">
    <name type="scientific">Tuber borchii</name>
    <name type="common">White truffle</name>
    <dbReference type="NCBI Taxonomy" id="42251"/>
    <lineage>
        <taxon>Eukaryota</taxon>
        <taxon>Fungi</taxon>
        <taxon>Dikarya</taxon>
        <taxon>Ascomycota</taxon>
        <taxon>Pezizomycotina</taxon>
        <taxon>Pezizomycetes</taxon>
        <taxon>Pezizales</taxon>
        <taxon>Tuberaceae</taxon>
        <taxon>Tuber</taxon>
    </lineage>
</organism>
<accession>A0A2T7A693</accession>
<evidence type="ECO:0000259" key="1">
    <source>
        <dbReference type="Pfam" id="PF06916"/>
    </source>
</evidence>
<dbReference type="EMBL" id="NESQ01000016">
    <property type="protein sequence ID" value="PUU83257.1"/>
    <property type="molecule type" value="Genomic_DNA"/>
</dbReference>
<keyword evidence="3" id="KW-1185">Reference proteome</keyword>
<dbReference type="Proteomes" id="UP000244722">
    <property type="component" value="Unassembled WGS sequence"/>
</dbReference>
<dbReference type="STRING" id="42251.A0A2T7A693"/>
<feature type="domain" description="DUF1279" evidence="1">
    <location>
        <begin position="63"/>
        <end position="190"/>
    </location>
</feature>
<protein>
    <recommendedName>
        <fullName evidence="1">DUF1279 domain-containing protein</fullName>
    </recommendedName>
</protein>
<name>A0A2T7A693_TUBBO</name>
<evidence type="ECO:0000313" key="2">
    <source>
        <dbReference type="EMBL" id="PUU83257.1"/>
    </source>
</evidence>
<dbReference type="PANTHER" id="PTHR21377:SF0">
    <property type="entry name" value="PROTEIN FAM210B, MITOCHONDRIAL"/>
    <property type="match status" value="1"/>
</dbReference>
<dbReference type="OrthoDB" id="426386at2759"/>
<proteinExistence type="predicted"/>
<dbReference type="AlphaFoldDB" id="A0A2T7A693"/>
<gene>
    <name evidence="2" type="ORF">B9Z19DRAFT_965419</name>
</gene>
<sequence>MASRTLLRLLPSRLQLPNLRVRPILPTTASLLRNLRQPLRQSFSTAKKTPPQPLAKPTTLSARLKHLSREYGYSAVGVYFLLSALDFPFCFLAVQYLGAEKIGELETRVGGFVKPYWVSLRSAIGYPPAPVPVGDGEAGAGEGRERQEVVHGAEGEAEKAASIWTELALAYAIHKSFIFIRVPLTAAVTPKVVKVMRGWGWNIGRKGGAKEAVKKARGGN</sequence>
<dbReference type="InterPro" id="IPR045866">
    <property type="entry name" value="FAM210A/B-like"/>
</dbReference>
<evidence type="ECO:0000313" key="3">
    <source>
        <dbReference type="Proteomes" id="UP000244722"/>
    </source>
</evidence>